<evidence type="ECO:0000256" key="1">
    <source>
        <dbReference type="PIRSR" id="PIRSR600101-2"/>
    </source>
</evidence>
<dbReference type="Gene3D" id="3.60.20.40">
    <property type="match status" value="1"/>
</dbReference>
<reference evidence="2 3" key="1">
    <citation type="journal article" date="2021" name="Elife">
        <title>Chloroplast acquisition without the gene transfer in kleptoplastic sea slugs, Plakobranchus ocellatus.</title>
        <authorList>
            <person name="Maeda T."/>
            <person name="Takahashi S."/>
            <person name="Yoshida T."/>
            <person name="Shimamura S."/>
            <person name="Takaki Y."/>
            <person name="Nagai Y."/>
            <person name="Toyoda A."/>
            <person name="Suzuki Y."/>
            <person name="Arimoto A."/>
            <person name="Ishii H."/>
            <person name="Satoh N."/>
            <person name="Nishiyama T."/>
            <person name="Hasebe M."/>
            <person name="Maruyama T."/>
            <person name="Minagawa J."/>
            <person name="Obokata J."/>
            <person name="Shigenobu S."/>
        </authorList>
    </citation>
    <scope>NUCLEOTIDE SEQUENCE [LARGE SCALE GENOMIC DNA]</scope>
</reference>
<dbReference type="AlphaFoldDB" id="A0AAV4CXY2"/>
<keyword evidence="3" id="KW-1185">Reference proteome</keyword>
<dbReference type="InterPro" id="IPR000101">
    <property type="entry name" value="GGT_peptidase"/>
</dbReference>
<dbReference type="GO" id="GO:0005886">
    <property type="term" value="C:plasma membrane"/>
    <property type="evidence" value="ECO:0007669"/>
    <property type="project" value="TreeGrafter"/>
</dbReference>
<feature type="binding site" evidence="1">
    <location>
        <position position="3"/>
    </location>
    <ligand>
        <name>L-glutamate</name>
        <dbReference type="ChEBI" id="CHEBI:29985"/>
    </ligand>
</feature>
<accession>A0AAV4CXY2</accession>
<dbReference type="InterPro" id="IPR043137">
    <property type="entry name" value="GGT_ssub_C"/>
</dbReference>
<gene>
    <name evidence="2" type="ORF">PoB_006320100</name>
</gene>
<comment type="caution">
    <text evidence="2">The sequence shown here is derived from an EMBL/GenBank/DDBJ whole genome shotgun (WGS) entry which is preliminary data.</text>
</comment>
<dbReference type="GO" id="GO:0006751">
    <property type="term" value="P:glutathione catabolic process"/>
    <property type="evidence" value="ECO:0007669"/>
    <property type="project" value="InterPro"/>
</dbReference>
<feature type="binding site" evidence="1">
    <location>
        <begin position="31"/>
        <end position="32"/>
    </location>
    <ligand>
        <name>L-glutamate</name>
        <dbReference type="ChEBI" id="CHEBI:29985"/>
    </ligand>
</feature>
<dbReference type="EMBL" id="BLXT01007118">
    <property type="protein sequence ID" value="GFO36696.1"/>
    <property type="molecule type" value="Genomic_DNA"/>
</dbReference>
<dbReference type="PANTHER" id="PTHR11686">
    <property type="entry name" value="GAMMA GLUTAMYL TRANSPEPTIDASE"/>
    <property type="match status" value="1"/>
</dbReference>
<proteinExistence type="predicted"/>
<evidence type="ECO:0000313" key="2">
    <source>
        <dbReference type="EMBL" id="GFO36696.1"/>
    </source>
</evidence>
<name>A0AAV4CXY2_9GAST</name>
<dbReference type="PANTHER" id="PTHR11686:SF9">
    <property type="entry name" value="RE13973P"/>
    <property type="match status" value="1"/>
</dbReference>
<evidence type="ECO:0000313" key="3">
    <source>
        <dbReference type="Proteomes" id="UP000735302"/>
    </source>
</evidence>
<protein>
    <submittedName>
        <fullName evidence="2">Gamma-glutamyltranspeptidase 1</fullName>
    </submittedName>
</protein>
<dbReference type="InterPro" id="IPR029055">
    <property type="entry name" value="Ntn_hydrolases_N"/>
</dbReference>
<dbReference type="SUPFAM" id="SSF56235">
    <property type="entry name" value="N-terminal nucleophile aminohydrolases (Ntn hydrolases)"/>
    <property type="match status" value="1"/>
</dbReference>
<dbReference type="Proteomes" id="UP000735302">
    <property type="component" value="Unassembled WGS sequence"/>
</dbReference>
<feature type="binding site" evidence="1">
    <location>
        <position position="55"/>
    </location>
    <ligand>
        <name>L-glutamate</name>
        <dbReference type="ChEBI" id="CHEBI:29985"/>
    </ligand>
</feature>
<dbReference type="GO" id="GO:0036374">
    <property type="term" value="F:glutathione hydrolase activity"/>
    <property type="evidence" value="ECO:0007669"/>
    <property type="project" value="InterPro"/>
</dbReference>
<dbReference type="PRINTS" id="PR01210">
    <property type="entry name" value="GGTRANSPTASE"/>
</dbReference>
<sequence length="150" mass="16307">MNDFSVPNTTNFFGLPASPANFIRPGKRPMSSMCPAIIWDGSQNRVRMVTGSSGGTKITTSNAMNIIDVLWLNRSLPESVDHKRFHHQLIPTCLQLEEGFPKDIEKGLKAKGHKIETMKGISVIQAINVLDNGNIVGTADFRKGGGPAGF</sequence>
<dbReference type="Pfam" id="PF01019">
    <property type="entry name" value="G_glu_transpept"/>
    <property type="match status" value="1"/>
</dbReference>
<organism evidence="2 3">
    <name type="scientific">Plakobranchus ocellatus</name>
    <dbReference type="NCBI Taxonomy" id="259542"/>
    <lineage>
        <taxon>Eukaryota</taxon>
        <taxon>Metazoa</taxon>
        <taxon>Spiralia</taxon>
        <taxon>Lophotrochozoa</taxon>
        <taxon>Mollusca</taxon>
        <taxon>Gastropoda</taxon>
        <taxon>Heterobranchia</taxon>
        <taxon>Euthyneura</taxon>
        <taxon>Panpulmonata</taxon>
        <taxon>Sacoglossa</taxon>
        <taxon>Placobranchoidea</taxon>
        <taxon>Plakobranchidae</taxon>
        <taxon>Plakobranchus</taxon>
    </lineage>
</organism>